<name>A0A6A5UM03_9PLEO</name>
<dbReference type="OrthoDB" id="3789754at2759"/>
<proteinExistence type="predicted"/>
<evidence type="ECO:0000313" key="2">
    <source>
        <dbReference type="EMBL" id="KAF1965724.1"/>
    </source>
</evidence>
<gene>
    <name evidence="2" type="ORF">BU23DRAFT_18939</name>
</gene>
<feature type="compositionally biased region" description="Pro residues" evidence="1">
    <location>
        <begin position="104"/>
        <end position="113"/>
    </location>
</feature>
<dbReference type="EMBL" id="ML976757">
    <property type="protein sequence ID" value="KAF1965724.1"/>
    <property type="molecule type" value="Genomic_DNA"/>
</dbReference>
<keyword evidence="3" id="KW-1185">Reference proteome</keyword>
<organism evidence="2 3">
    <name type="scientific">Bimuria novae-zelandiae CBS 107.79</name>
    <dbReference type="NCBI Taxonomy" id="1447943"/>
    <lineage>
        <taxon>Eukaryota</taxon>
        <taxon>Fungi</taxon>
        <taxon>Dikarya</taxon>
        <taxon>Ascomycota</taxon>
        <taxon>Pezizomycotina</taxon>
        <taxon>Dothideomycetes</taxon>
        <taxon>Pleosporomycetidae</taxon>
        <taxon>Pleosporales</taxon>
        <taxon>Massarineae</taxon>
        <taxon>Didymosphaeriaceae</taxon>
        <taxon>Bimuria</taxon>
    </lineage>
</organism>
<reference evidence="2" key="1">
    <citation type="journal article" date="2020" name="Stud. Mycol.">
        <title>101 Dothideomycetes genomes: a test case for predicting lifestyles and emergence of pathogens.</title>
        <authorList>
            <person name="Haridas S."/>
            <person name="Albert R."/>
            <person name="Binder M."/>
            <person name="Bloem J."/>
            <person name="Labutti K."/>
            <person name="Salamov A."/>
            <person name="Andreopoulos B."/>
            <person name="Baker S."/>
            <person name="Barry K."/>
            <person name="Bills G."/>
            <person name="Bluhm B."/>
            <person name="Cannon C."/>
            <person name="Castanera R."/>
            <person name="Culley D."/>
            <person name="Daum C."/>
            <person name="Ezra D."/>
            <person name="Gonzalez J."/>
            <person name="Henrissat B."/>
            <person name="Kuo A."/>
            <person name="Liang C."/>
            <person name="Lipzen A."/>
            <person name="Lutzoni F."/>
            <person name="Magnuson J."/>
            <person name="Mondo S."/>
            <person name="Nolan M."/>
            <person name="Ohm R."/>
            <person name="Pangilinan J."/>
            <person name="Park H.-J."/>
            <person name="Ramirez L."/>
            <person name="Alfaro M."/>
            <person name="Sun H."/>
            <person name="Tritt A."/>
            <person name="Yoshinaga Y."/>
            <person name="Zwiers L.-H."/>
            <person name="Turgeon B."/>
            <person name="Goodwin S."/>
            <person name="Spatafora J."/>
            <person name="Crous P."/>
            <person name="Grigoriev I."/>
        </authorList>
    </citation>
    <scope>NUCLEOTIDE SEQUENCE</scope>
    <source>
        <strain evidence="2">CBS 107.79</strain>
    </source>
</reference>
<evidence type="ECO:0000256" key="1">
    <source>
        <dbReference type="SAM" id="MobiDB-lite"/>
    </source>
</evidence>
<protein>
    <submittedName>
        <fullName evidence="2">Uncharacterized protein</fullName>
    </submittedName>
</protein>
<sequence length="131" mass="14114">MDENAWCLHVVTPLLQLAIILYGCGRFRHESVYVSLFISSLHTNNIDNRNLSSLPTSPPPPPTALNLSPSSAKPISACPTHTSTLCMPTSTRPSATPLSAIPPTRTPKPPPSSPALKSNPHQETSKKHSCR</sequence>
<accession>A0A6A5UM03</accession>
<feature type="region of interest" description="Disordered" evidence="1">
    <location>
        <begin position="47"/>
        <end position="131"/>
    </location>
</feature>
<dbReference type="AlphaFoldDB" id="A0A6A5UM03"/>
<feature type="compositionally biased region" description="Polar residues" evidence="1">
    <location>
        <begin position="79"/>
        <end position="97"/>
    </location>
</feature>
<dbReference type="Proteomes" id="UP000800036">
    <property type="component" value="Unassembled WGS sequence"/>
</dbReference>
<evidence type="ECO:0000313" key="3">
    <source>
        <dbReference type="Proteomes" id="UP000800036"/>
    </source>
</evidence>